<dbReference type="GO" id="GO:0003700">
    <property type="term" value="F:DNA-binding transcription factor activity"/>
    <property type="evidence" value="ECO:0007669"/>
    <property type="project" value="InterPro"/>
</dbReference>
<comment type="similarity">
    <text evidence="1">Belongs to the LysR transcriptional regulatory family.</text>
</comment>
<protein>
    <submittedName>
        <fullName evidence="6">Transcriptional regulator</fullName>
    </submittedName>
</protein>
<evidence type="ECO:0000313" key="6">
    <source>
        <dbReference type="EMBL" id="PCF54376.1"/>
    </source>
</evidence>
<dbReference type="FunFam" id="1.10.10.10:FF:000001">
    <property type="entry name" value="LysR family transcriptional regulator"/>
    <property type="match status" value="1"/>
</dbReference>
<dbReference type="RefSeq" id="WP_096591660.1">
    <property type="nucleotide sequence ID" value="NZ_MWRM01000008.1"/>
</dbReference>
<feature type="domain" description="HTH lysR-type" evidence="5">
    <location>
        <begin position="1"/>
        <end position="58"/>
    </location>
</feature>
<dbReference type="Proteomes" id="UP000218335">
    <property type="component" value="Unassembled WGS sequence"/>
</dbReference>
<gene>
    <name evidence="6" type="ORF">B5C08_09805</name>
</gene>
<dbReference type="Pfam" id="PF00126">
    <property type="entry name" value="HTH_1"/>
    <property type="match status" value="1"/>
</dbReference>
<evidence type="ECO:0000256" key="1">
    <source>
        <dbReference type="ARBA" id="ARBA00009437"/>
    </source>
</evidence>
<dbReference type="InterPro" id="IPR005119">
    <property type="entry name" value="LysR_subst-bd"/>
</dbReference>
<dbReference type="InterPro" id="IPR000847">
    <property type="entry name" value="LysR_HTH_N"/>
</dbReference>
<keyword evidence="4" id="KW-0804">Transcription</keyword>
<dbReference type="PANTHER" id="PTHR30346:SF28">
    <property type="entry name" value="HTH-TYPE TRANSCRIPTIONAL REGULATOR CYNR"/>
    <property type="match status" value="1"/>
</dbReference>
<dbReference type="Gene3D" id="3.40.190.290">
    <property type="match status" value="1"/>
</dbReference>
<evidence type="ECO:0000313" key="7">
    <source>
        <dbReference type="Proteomes" id="UP000218335"/>
    </source>
</evidence>
<dbReference type="SUPFAM" id="SSF46785">
    <property type="entry name" value="Winged helix' DNA-binding domain"/>
    <property type="match status" value="1"/>
</dbReference>
<evidence type="ECO:0000256" key="4">
    <source>
        <dbReference type="ARBA" id="ARBA00023163"/>
    </source>
</evidence>
<dbReference type="PRINTS" id="PR00039">
    <property type="entry name" value="HTHLYSR"/>
</dbReference>
<evidence type="ECO:0000259" key="5">
    <source>
        <dbReference type="PROSITE" id="PS50931"/>
    </source>
</evidence>
<accession>A0A2A4GUQ8</accession>
<organism evidence="6 7">
    <name type="scientific">Staphylococcus delphini</name>
    <dbReference type="NCBI Taxonomy" id="53344"/>
    <lineage>
        <taxon>Bacteria</taxon>
        <taxon>Bacillati</taxon>
        <taxon>Bacillota</taxon>
        <taxon>Bacilli</taxon>
        <taxon>Bacillales</taxon>
        <taxon>Staphylococcaceae</taxon>
        <taxon>Staphylococcus</taxon>
        <taxon>Staphylococcus intermedius group</taxon>
    </lineage>
</organism>
<dbReference type="Pfam" id="PF03466">
    <property type="entry name" value="LysR_substrate"/>
    <property type="match status" value="1"/>
</dbReference>
<dbReference type="InterPro" id="IPR036390">
    <property type="entry name" value="WH_DNA-bd_sf"/>
</dbReference>
<keyword evidence="3" id="KW-0238">DNA-binding</keyword>
<reference evidence="6 7" key="1">
    <citation type="journal article" date="2017" name="PLoS ONE">
        <title>Development of a real-time PCR for detection of Staphylococcus pseudintermedius using a novel automated comparison of whole-genome sequences.</title>
        <authorList>
            <person name="Verstappen K.M."/>
            <person name="Huijbregts L."/>
            <person name="Spaninks M."/>
            <person name="Wagenaar J.A."/>
            <person name="Fluit A.C."/>
            <person name="Duim B."/>
        </authorList>
    </citation>
    <scope>NUCLEOTIDE SEQUENCE [LARGE SCALE GENOMIC DNA]</scope>
    <source>
        <strain evidence="6 7">215070706401-1</strain>
    </source>
</reference>
<dbReference type="GO" id="GO:0032993">
    <property type="term" value="C:protein-DNA complex"/>
    <property type="evidence" value="ECO:0007669"/>
    <property type="project" value="TreeGrafter"/>
</dbReference>
<name>A0A2A4GUQ8_9STAP</name>
<dbReference type="GO" id="GO:0003677">
    <property type="term" value="F:DNA binding"/>
    <property type="evidence" value="ECO:0007669"/>
    <property type="project" value="UniProtKB-KW"/>
</dbReference>
<proteinExistence type="inferred from homology"/>
<sequence>MELKQLKYFFEVAKREHISEAALELNVAQSAISRHIHNLENELETSLFYRRGRNVFLTAEGKQLLEYAQQILEQVDLTLSQFQTQVQQQQSVFTIGYVDGSIGQILPQVLQTIENELSLSLIPTLLDEHGSLQALQAQEIDFALTTATTTDPTFEVVPLVEETYVLYGDLHAPMMNVPNPPLSHILKQPLYLLEPIPTDFKTYLMTHADKPVRILNQEQFARFILRNQKGFVLAPTYVNLYSQNQQWKKISLSHTDFKKTLRLIYRRDLQKPLRDEVIQIIMTHIQQRSVYH</sequence>
<dbReference type="Gene3D" id="1.10.10.10">
    <property type="entry name" value="Winged helix-like DNA-binding domain superfamily/Winged helix DNA-binding domain"/>
    <property type="match status" value="1"/>
</dbReference>
<keyword evidence="2" id="KW-0805">Transcription regulation</keyword>
<dbReference type="SUPFAM" id="SSF53850">
    <property type="entry name" value="Periplasmic binding protein-like II"/>
    <property type="match status" value="1"/>
</dbReference>
<dbReference type="PANTHER" id="PTHR30346">
    <property type="entry name" value="TRANSCRIPTIONAL DUAL REGULATOR HCAR-RELATED"/>
    <property type="match status" value="1"/>
</dbReference>
<dbReference type="AlphaFoldDB" id="A0A2A4GUQ8"/>
<dbReference type="InterPro" id="IPR036388">
    <property type="entry name" value="WH-like_DNA-bd_sf"/>
</dbReference>
<dbReference type="EMBL" id="MWUU01000013">
    <property type="protein sequence ID" value="PCF54376.1"/>
    <property type="molecule type" value="Genomic_DNA"/>
</dbReference>
<dbReference type="PROSITE" id="PS50931">
    <property type="entry name" value="HTH_LYSR"/>
    <property type="match status" value="1"/>
</dbReference>
<evidence type="ECO:0000256" key="3">
    <source>
        <dbReference type="ARBA" id="ARBA00023125"/>
    </source>
</evidence>
<comment type="caution">
    <text evidence="6">The sequence shown here is derived from an EMBL/GenBank/DDBJ whole genome shotgun (WGS) entry which is preliminary data.</text>
</comment>
<dbReference type="NCBIfam" id="NF047354">
    <property type="entry name" value="trans_reg_GltC"/>
    <property type="match status" value="1"/>
</dbReference>
<evidence type="ECO:0000256" key="2">
    <source>
        <dbReference type="ARBA" id="ARBA00023015"/>
    </source>
</evidence>